<protein>
    <submittedName>
        <fullName evidence="1">Uncharacterized protein</fullName>
    </submittedName>
</protein>
<sequence length="324" mass="37599">MAHSEYIRKLNNLKQLEGRLAPLIVHASDEWHDQILNGECDFIEKLGPTAKAQGYRFLLTHFKSDLSYGVRETNHLQVSIGPRRLAGNRMYHAYPSYVPGFWYLDKTGYHWNSGVRHMKYNPEQIDFPAAEYFYNGVSGYFTRNNISSRPQSNRKELSPASAFIPLQNIEKYPKKVHFLTSEQIIRTTCATVPGKVYVKLHPLHNAEERNRWREFCESIPNAEITDASIHDLIAASEIIVSQNSAVGFEAFMYRKPVLTCAECDFHHGTLTCHTTAELVENLRQAKSHFTDFPFEKFFYWFLGQQMLEPQKDEFSELAWKRLLP</sequence>
<dbReference type="Proteomes" id="UP000640583">
    <property type="component" value="Unassembled WGS sequence"/>
</dbReference>
<reference evidence="1" key="1">
    <citation type="submission" date="2020-10" db="EMBL/GenBank/DDBJ databases">
        <title>Paenihalocynthiibacter styelae gen. nov., sp. nov., isolated from stalked sea squirt Styela clava.</title>
        <authorList>
            <person name="Kim Y.-O."/>
            <person name="Yoon J.-H."/>
        </authorList>
    </citation>
    <scope>NUCLEOTIDE SEQUENCE</scope>
    <source>
        <strain evidence="1">MYP1-1</strain>
    </source>
</reference>
<comment type="caution">
    <text evidence="1">The sequence shown here is derived from an EMBL/GenBank/DDBJ whole genome shotgun (WGS) entry which is preliminary data.</text>
</comment>
<gene>
    <name evidence="1" type="ORF">H1D41_01320</name>
</gene>
<dbReference type="InterPro" id="IPR043148">
    <property type="entry name" value="TagF_C"/>
</dbReference>
<proteinExistence type="predicted"/>
<dbReference type="RefSeq" id="WP_228847212.1">
    <property type="nucleotide sequence ID" value="NZ_JADCKQ010000001.1"/>
</dbReference>
<dbReference type="Gene3D" id="3.40.50.12580">
    <property type="match status" value="1"/>
</dbReference>
<keyword evidence="2" id="KW-1185">Reference proteome</keyword>
<dbReference type="Pfam" id="PF12779">
    <property type="entry name" value="WXXGXW"/>
    <property type="match status" value="1"/>
</dbReference>
<evidence type="ECO:0000313" key="2">
    <source>
        <dbReference type="Proteomes" id="UP000640583"/>
    </source>
</evidence>
<dbReference type="AlphaFoldDB" id="A0A8J7IC38"/>
<accession>A0A8J7IC38</accession>
<organism evidence="1 2">
    <name type="scientific">Halocynthiibacter styelae</name>
    <dbReference type="NCBI Taxonomy" id="2761955"/>
    <lineage>
        <taxon>Bacteria</taxon>
        <taxon>Pseudomonadati</taxon>
        <taxon>Pseudomonadota</taxon>
        <taxon>Alphaproteobacteria</taxon>
        <taxon>Rhodobacterales</taxon>
        <taxon>Paracoccaceae</taxon>
        <taxon>Halocynthiibacter</taxon>
    </lineage>
</organism>
<dbReference type="InterPro" id="IPR024447">
    <property type="entry name" value="YXWGXW_rpt"/>
</dbReference>
<dbReference type="EMBL" id="JADCKQ010000001">
    <property type="protein sequence ID" value="MBI1492269.1"/>
    <property type="molecule type" value="Genomic_DNA"/>
</dbReference>
<name>A0A8J7IC38_9RHOB</name>
<evidence type="ECO:0000313" key="1">
    <source>
        <dbReference type="EMBL" id="MBI1492269.1"/>
    </source>
</evidence>